<dbReference type="AlphaFoldDB" id="A0A5R8LWW4"/>
<dbReference type="RefSeq" id="WP_138130096.1">
    <property type="nucleotide sequence ID" value="NZ_VBWO01000001.1"/>
</dbReference>
<name>A0A5R8LWW4_LACZE</name>
<feature type="transmembrane region" description="Helical" evidence="1">
    <location>
        <begin position="21"/>
        <end position="39"/>
    </location>
</feature>
<dbReference type="Proteomes" id="UP000309885">
    <property type="component" value="Unassembled WGS sequence"/>
</dbReference>
<sequence length="108" mass="12508">MFREGFRANHELGMPYHFYSAIKALTLAIPVGTFVGTLNGSWSNYGLISALWMWAFLFGNYEYAIVKHIKTRTLRGMRISWREWIFKFAISAVSSAIFITINQNYIKS</sequence>
<organism evidence="2 3">
    <name type="scientific">Lacticaseibacillus zeae</name>
    <name type="common">Lactobacillus zeae</name>
    <dbReference type="NCBI Taxonomy" id="57037"/>
    <lineage>
        <taxon>Bacteria</taxon>
        <taxon>Bacillati</taxon>
        <taxon>Bacillota</taxon>
        <taxon>Bacilli</taxon>
        <taxon>Lactobacillales</taxon>
        <taxon>Lactobacillaceae</taxon>
        <taxon>Lacticaseibacillus</taxon>
    </lineage>
</organism>
<feature type="transmembrane region" description="Helical" evidence="1">
    <location>
        <begin position="84"/>
        <end position="106"/>
    </location>
</feature>
<reference evidence="2 3" key="1">
    <citation type="submission" date="2019-05" db="EMBL/GenBank/DDBJ databases">
        <title>Genome-based reclassification of Lactobacillus casei as Lactobacillus casei subsp. casei. subsp.nov., description of Lactobacillus casei subsp. zeae subsp. nov., and emended description of Lactobacillus casei.</title>
        <authorList>
            <person name="Huang C.-H."/>
        </authorList>
    </citation>
    <scope>NUCLEOTIDE SEQUENCE [LARGE SCALE GENOMIC DNA]</scope>
    <source>
        <strain evidence="2 3">CRBIP24.44</strain>
    </source>
</reference>
<keyword evidence="1" id="KW-0472">Membrane</keyword>
<evidence type="ECO:0000313" key="3">
    <source>
        <dbReference type="Proteomes" id="UP000309885"/>
    </source>
</evidence>
<gene>
    <name evidence="2" type="ORF">FEI15_00785</name>
</gene>
<proteinExistence type="predicted"/>
<keyword evidence="1" id="KW-0812">Transmembrane</keyword>
<evidence type="ECO:0000256" key="1">
    <source>
        <dbReference type="SAM" id="Phobius"/>
    </source>
</evidence>
<feature type="transmembrane region" description="Helical" evidence="1">
    <location>
        <begin position="45"/>
        <end position="63"/>
    </location>
</feature>
<dbReference type="EMBL" id="VBWO01000001">
    <property type="protein sequence ID" value="TLF41776.1"/>
    <property type="molecule type" value="Genomic_DNA"/>
</dbReference>
<comment type="caution">
    <text evidence="2">The sequence shown here is derived from an EMBL/GenBank/DDBJ whole genome shotgun (WGS) entry which is preliminary data.</text>
</comment>
<evidence type="ECO:0000313" key="2">
    <source>
        <dbReference type="EMBL" id="TLF41776.1"/>
    </source>
</evidence>
<keyword evidence="1" id="KW-1133">Transmembrane helix</keyword>
<accession>A0A5R8LWW4</accession>
<protein>
    <submittedName>
        <fullName evidence="2">Uncharacterized protein</fullName>
    </submittedName>
</protein>